<dbReference type="InterPro" id="IPR051554">
    <property type="entry name" value="Acetyltransferase_Eis"/>
</dbReference>
<comment type="caution">
    <text evidence="3">The sequence shown here is derived from an EMBL/GenBank/DDBJ whole genome shotgun (WGS) entry which is preliminary data.</text>
</comment>
<evidence type="ECO:0000259" key="2">
    <source>
        <dbReference type="Pfam" id="PF17668"/>
    </source>
</evidence>
<gene>
    <name evidence="3" type="ORF">JO379_000299</name>
</gene>
<dbReference type="Gene3D" id="3.30.1050.10">
    <property type="entry name" value="SCP2 sterol-binding domain"/>
    <property type="match status" value="1"/>
</dbReference>
<dbReference type="Proteomes" id="UP001519291">
    <property type="component" value="Unassembled WGS sequence"/>
</dbReference>
<dbReference type="SUPFAM" id="SSF55729">
    <property type="entry name" value="Acyl-CoA N-acyltransferases (Nat)"/>
    <property type="match status" value="1"/>
</dbReference>
<dbReference type="Pfam" id="PF13527">
    <property type="entry name" value="Acetyltransf_9"/>
    <property type="match status" value="1"/>
</dbReference>
<sequence>MSVQPTHRRRGVLSALMRHQLDSLRRQRVPLAVLTASEAPIYGRYGYGVAARQLSLDIHSRRVCLTAPAPDGVTLTIEAPHKALAVCEEFYARQVPHRPGMLGRAPGWEHLPLLDPPSWRKGAYPLECVVARVGGEVAGYARYSVAVDWSHHNTAQGTVRVRDIEASDPRVYAALWRFLLETDLTSRVVAPNRPIDDALLHMVSDVRHCAPTVLDSLYVRVVDVPDALAARAYSAPVDTILEIEDAQAPWNQGRWHLTGDRTGAVCTRTDAAPDLTLDAAALGSAYLGGTTLTELAAAGRVHAHRPDTLAAATAAFTSPVAPWLPHSFCRSLLPRL</sequence>
<dbReference type="Pfam" id="PF17668">
    <property type="entry name" value="Acetyltransf_17"/>
    <property type="match status" value="1"/>
</dbReference>
<dbReference type="PANTHER" id="PTHR37817:SF1">
    <property type="entry name" value="N-ACETYLTRANSFERASE EIS"/>
    <property type="match status" value="1"/>
</dbReference>
<dbReference type="InterPro" id="IPR041380">
    <property type="entry name" value="Acetyltransf_17"/>
</dbReference>
<evidence type="ECO:0000313" key="4">
    <source>
        <dbReference type="Proteomes" id="UP001519291"/>
    </source>
</evidence>
<keyword evidence="4" id="KW-1185">Reference proteome</keyword>
<dbReference type="SUPFAM" id="SSF55718">
    <property type="entry name" value="SCP-like"/>
    <property type="match status" value="1"/>
</dbReference>
<dbReference type="InterPro" id="IPR025559">
    <property type="entry name" value="Eis_dom"/>
</dbReference>
<dbReference type="InterPro" id="IPR036527">
    <property type="entry name" value="SCP2_sterol-bd_dom_sf"/>
</dbReference>
<dbReference type="Gene3D" id="3.40.630.30">
    <property type="match status" value="2"/>
</dbReference>
<evidence type="ECO:0000259" key="1">
    <source>
        <dbReference type="Pfam" id="PF13530"/>
    </source>
</evidence>
<accession>A0ABS4XWS1</accession>
<evidence type="ECO:0000313" key="3">
    <source>
        <dbReference type="EMBL" id="MBP2400830.1"/>
    </source>
</evidence>
<dbReference type="PANTHER" id="PTHR37817">
    <property type="entry name" value="N-ACETYLTRANSFERASE EIS"/>
    <property type="match status" value="1"/>
</dbReference>
<proteinExistence type="predicted"/>
<dbReference type="InterPro" id="IPR016181">
    <property type="entry name" value="Acyl_CoA_acyltransferase"/>
</dbReference>
<reference evidence="3 4" key="1">
    <citation type="submission" date="2021-03" db="EMBL/GenBank/DDBJ databases">
        <title>Sequencing the genomes of 1000 actinobacteria strains.</title>
        <authorList>
            <person name="Klenk H.-P."/>
        </authorList>
    </citation>
    <scope>NUCLEOTIDE SEQUENCE [LARGE SCALE GENOMIC DNA]</scope>
    <source>
        <strain evidence="3 4">DSM 41480</strain>
    </source>
</reference>
<name>A0ABS4XWS1_9ACTN</name>
<feature type="domain" description="Enhanced intracellular survival protein" evidence="1">
    <location>
        <begin position="224"/>
        <end position="325"/>
    </location>
</feature>
<organism evidence="3 4">
    <name type="scientific">Streptomyces syringium</name>
    <dbReference type="NCBI Taxonomy" id="76729"/>
    <lineage>
        <taxon>Bacteria</taxon>
        <taxon>Bacillati</taxon>
        <taxon>Actinomycetota</taxon>
        <taxon>Actinomycetes</taxon>
        <taxon>Kitasatosporales</taxon>
        <taxon>Streptomycetaceae</taxon>
        <taxon>Streptomyces</taxon>
    </lineage>
</organism>
<dbReference type="NCBIfam" id="NF002367">
    <property type="entry name" value="PRK01346.1-4"/>
    <property type="match status" value="1"/>
</dbReference>
<dbReference type="Pfam" id="PF13530">
    <property type="entry name" value="SCP2_2"/>
    <property type="match status" value="1"/>
</dbReference>
<dbReference type="EMBL" id="JAGIOH010000001">
    <property type="protein sequence ID" value="MBP2400830.1"/>
    <property type="molecule type" value="Genomic_DNA"/>
</dbReference>
<feature type="domain" description="Eis-like acetyltransferase" evidence="2">
    <location>
        <begin position="100"/>
        <end position="220"/>
    </location>
</feature>
<protein>
    <submittedName>
        <fullName evidence="3">Acetyltransferase</fullName>
    </submittedName>
</protein>